<dbReference type="SUPFAM" id="SSF51735">
    <property type="entry name" value="NAD(P)-binding Rossmann-fold domains"/>
    <property type="match status" value="1"/>
</dbReference>
<keyword evidence="2" id="KW-0560">Oxidoreductase</keyword>
<dbReference type="InterPro" id="IPR011032">
    <property type="entry name" value="GroES-like_sf"/>
</dbReference>
<dbReference type="Pfam" id="PF00107">
    <property type="entry name" value="ADH_zinc_N"/>
    <property type="match status" value="1"/>
</dbReference>
<keyword evidence="1" id="KW-0521">NADP</keyword>
<dbReference type="Gene3D" id="3.90.180.10">
    <property type="entry name" value="Medium-chain alcohol dehydrogenases, catalytic domain"/>
    <property type="match status" value="1"/>
</dbReference>
<dbReference type="InterPro" id="IPR020843">
    <property type="entry name" value="ER"/>
</dbReference>
<evidence type="ECO:0000256" key="2">
    <source>
        <dbReference type="ARBA" id="ARBA00023002"/>
    </source>
</evidence>
<dbReference type="EMBL" id="QEKH01000006">
    <property type="protein sequence ID" value="PVY44603.1"/>
    <property type="molecule type" value="Genomic_DNA"/>
</dbReference>
<evidence type="ECO:0000259" key="3">
    <source>
        <dbReference type="SMART" id="SM00829"/>
    </source>
</evidence>
<name>A0A2U1B7E8_9BACT</name>
<dbReference type="RefSeq" id="WP_116883233.1">
    <property type="nucleotide sequence ID" value="NZ_CABMMC010000016.1"/>
</dbReference>
<evidence type="ECO:0000256" key="1">
    <source>
        <dbReference type="ARBA" id="ARBA00022857"/>
    </source>
</evidence>
<dbReference type="AlphaFoldDB" id="A0A2U1B7E8"/>
<dbReference type="OrthoDB" id="9792321at2"/>
<reference evidence="4 5" key="1">
    <citation type="submission" date="2018-04" db="EMBL/GenBank/DDBJ databases">
        <title>Genomic Encyclopedia of Type Strains, Phase IV (KMG-IV): sequencing the most valuable type-strain genomes for metagenomic binning, comparative biology and taxonomic classification.</title>
        <authorList>
            <person name="Goeker M."/>
        </authorList>
    </citation>
    <scope>NUCLEOTIDE SEQUENCE [LARGE SCALE GENOMIC DNA]</scope>
    <source>
        <strain evidence="4 5">DSM 14823</strain>
    </source>
</reference>
<keyword evidence="5" id="KW-1185">Reference proteome</keyword>
<comment type="caution">
    <text evidence="4">The sequence shown here is derived from an EMBL/GenBank/DDBJ whole genome shotgun (WGS) entry which is preliminary data.</text>
</comment>
<dbReference type="GeneID" id="78294553"/>
<dbReference type="InterPro" id="IPR014189">
    <property type="entry name" value="Quinone_OxRdtase_PIG3"/>
</dbReference>
<gene>
    <name evidence="4" type="ORF">C8D82_106121</name>
</gene>
<dbReference type="Proteomes" id="UP000245959">
    <property type="component" value="Unassembled WGS sequence"/>
</dbReference>
<dbReference type="CDD" id="cd05276">
    <property type="entry name" value="p53_inducible_oxidoreductase"/>
    <property type="match status" value="1"/>
</dbReference>
<proteinExistence type="predicted"/>
<dbReference type="InterPro" id="IPR036291">
    <property type="entry name" value="NAD(P)-bd_dom_sf"/>
</dbReference>
<sequence length="319" mass="34469">MHAMILDADRNFAWAEVPDPVPRDGEVLIRVCAAAVNRADLMQKDGCYASPEGWPQWCGLEVSGEVVAAPADAKVRPGDKVCALLGGGGYSELVAVPAGMVIPVPEGLSMIEAASLPEVWSTVYLNLMHEAGGMKPGDVFYMQAGASGVGLAAIQFAKRMGAEVITTIGSPEKAAFVRKLGADYAIDYHTEDIRTVIAAHPPTVALDCVGGKLMGECFRHMAFGGRWIMIATLGGAETAIDLETVWRKRIRLIGSTLRSRTPEEKAAILQALERELWPLFTDGKLVTNIHAVFPVRQVDEAHNILRRNENIGKVVLRFP</sequence>
<dbReference type="NCBIfam" id="TIGR02824">
    <property type="entry name" value="quinone_pig3"/>
    <property type="match status" value="1"/>
</dbReference>
<dbReference type="GO" id="GO:0016651">
    <property type="term" value="F:oxidoreductase activity, acting on NAD(P)H"/>
    <property type="evidence" value="ECO:0007669"/>
    <property type="project" value="TreeGrafter"/>
</dbReference>
<dbReference type="PANTHER" id="PTHR48106">
    <property type="entry name" value="QUINONE OXIDOREDUCTASE PIG3-RELATED"/>
    <property type="match status" value="1"/>
</dbReference>
<dbReference type="PANTHER" id="PTHR48106:SF8">
    <property type="entry name" value="OS02G0805600 PROTEIN"/>
    <property type="match status" value="1"/>
</dbReference>
<dbReference type="InterPro" id="IPR013154">
    <property type="entry name" value="ADH-like_N"/>
</dbReference>
<feature type="domain" description="Enoyl reductase (ER)" evidence="3">
    <location>
        <begin position="7"/>
        <end position="316"/>
    </location>
</feature>
<dbReference type="InterPro" id="IPR013149">
    <property type="entry name" value="ADH-like_C"/>
</dbReference>
<dbReference type="Pfam" id="PF08240">
    <property type="entry name" value="ADH_N"/>
    <property type="match status" value="1"/>
</dbReference>
<protein>
    <submittedName>
        <fullName evidence="4">Putative PIG3 family NAD(P)H quinone oxidoreductase</fullName>
    </submittedName>
</protein>
<evidence type="ECO:0000313" key="4">
    <source>
        <dbReference type="EMBL" id="PVY44603.1"/>
    </source>
</evidence>
<organism evidence="4 5">
    <name type="scientific">Victivallis vadensis</name>
    <dbReference type="NCBI Taxonomy" id="172901"/>
    <lineage>
        <taxon>Bacteria</taxon>
        <taxon>Pseudomonadati</taxon>
        <taxon>Lentisphaerota</taxon>
        <taxon>Lentisphaeria</taxon>
        <taxon>Victivallales</taxon>
        <taxon>Victivallaceae</taxon>
        <taxon>Victivallis</taxon>
    </lineage>
</organism>
<dbReference type="SMART" id="SM00829">
    <property type="entry name" value="PKS_ER"/>
    <property type="match status" value="1"/>
</dbReference>
<dbReference type="SUPFAM" id="SSF50129">
    <property type="entry name" value="GroES-like"/>
    <property type="match status" value="1"/>
</dbReference>
<evidence type="ECO:0000313" key="5">
    <source>
        <dbReference type="Proteomes" id="UP000245959"/>
    </source>
</evidence>
<dbReference type="GO" id="GO:0070402">
    <property type="term" value="F:NADPH binding"/>
    <property type="evidence" value="ECO:0007669"/>
    <property type="project" value="TreeGrafter"/>
</dbReference>
<dbReference type="Gene3D" id="3.40.50.720">
    <property type="entry name" value="NAD(P)-binding Rossmann-like Domain"/>
    <property type="match status" value="1"/>
</dbReference>
<accession>A0A2U1B7E8</accession>